<dbReference type="RefSeq" id="WP_074819213.1">
    <property type="nucleotide sequence ID" value="NZ_FNTI01000001.1"/>
</dbReference>
<evidence type="ECO:0000313" key="2">
    <source>
        <dbReference type="EMBL" id="SEC85111.1"/>
    </source>
</evidence>
<dbReference type="EMBL" id="FNTI01000001">
    <property type="protein sequence ID" value="SEC85111.1"/>
    <property type="molecule type" value="Genomic_DNA"/>
</dbReference>
<accession>A0A1M6WM31</accession>
<protein>
    <submittedName>
        <fullName evidence="2">Uncharacterized protein</fullName>
    </submittedName>
</protein>
<keyword evidence="1" id="KW-0812">Transmembrane</keyword>
<keyword evidence="1" id="KW-0472">Membrane</keyword>
<keyword evidence="1" id="KW-1133">Transmembrane helix</keyword>
<feature type="transmembrane region" description="Helical" evidence="1">
    <location>
        <begin position="23"/>
        <end position="44"/>
    </location>
</feature>
<name>A0A1M6WM31_9BRAD</name>
<proteinExistence type="predicted"/>
<dbReference type="AlphaFoldDB" id="A0A1M6WM31"/>
<dbReference type="OrthoDB" id="7959497at2"/>
<gene>
    <name evidence="2" type="ORF">SAMN05444171_2416</name>
</gene>
<reference evidence="2 3" key="1">
    <citation type="submission" date="2016-10" db="EMBL/GenBank/DDBJ databases">
        <authorList>
            <person name="de Groot N.N."/>
        </authorList>
    </citation>
    <scope>NUCLEOTIDE SEQUENCE [LARGE SCALE GENOMIC DNA]</scope>
    <source>
        <strain evidence="2 3">GAS522</strain>
    </source>
</reference>
<sequence>MTDAVAPEPSPEQAALFARVRRMMVIAGLTSALAVCIVLIAVGYRLYRGEGSATAATSDVTATLPKGARIVSTGTAGERLVVTLDIGGVTEIRTFDAKTLKPAGKLKFVSEP</sequence>
<evidence type="ECO:0000313" key="3">
    <source>
        <dbReference type="Proteomes" id="UP000183208"/>
    </source>
</evidence>
<organism evidence="2 3">
    <name type="scientific">Bradyrhizobium lablabi</name>
    <dbReference type="NCBI Taxonomy" id="722472"/>
    <lineage>
        <taxon>Bacteria</taxon>
        <taxon>Pseudomonadati</taxon>
        <taxon>Pseudomonadota</taxon>
        <taxon>Alphaproteobacteria</taxon>
        <taxon>Hyphomicrobiales</taxon>
        <taxon>Nitrobacteraceae</taxon>
        <taxon>Bradyrhizobium</taxon>
    </lineage>
</organism>
<dbReference type="Proteomes" id="UP000183208">
    <property type="component" value="Unassembled WGS sequence"/>
</dbReference>
<evidence type="ECO:0000256" key="1">
    <source>
        <dbReference type="SAM" id="Phobius"/>
    </source>
</evidence>